<feature type="domain" description="Alpha-2-macroglobulin" evidence="4">
    <location>
        <begin position="1195"/>
        <end position="1283"/>
    </location>
</feature>
<dbReference type="Pfam" id="PF17962">
    <property type="entry name" value="bMG6"/>
    <property type="match status" value="1"/>
</dbReference>
<keyword evidence="2" id="KW-0732">Signal</keyword>
<dbReference type="InterPro" id="IPR051802">
    <property type="entry name" value="YfhM-like"/>
</dbReference>
<dbReference type="OrthoDB" id="9767116at2"/>
<dbReference type="InterPro" id="IPR011625">
    <property type="entry name" value="A2M_N_BRD"/>
</dbReference>
<dbReference type="Pfam" id="PF17973">
    <property type="entry name" value="bMG10"/>
    <property type="match status" value="1"/>
</dbReference>
<dbReference type="InterPro" id="IPR021868">
    <property type="entry name" value="Alpha_2_Macroglob_MG3"/>
</dbReference>
<dbReference type="SMART" id="SM01360">
    <property type="entry name" value="A2M"/>
    <property type="match status" value="1"/>
</dbReference>
<dbReference type="InterPro" id="IPR041246">
    <property type="entry name" value="Bact_MG10"/>
</dbReference>
<evidence type="ECO:0000259" key="4">
    <source>
        <dbReference type="SMART" id="SM01360"/>
    </source>
</evidence>
<gene>
    <name evidence="5" type="ORF">DXU93_04195</name>
</gene>
<dbReference type="Proteomes" id="UP000257127">
    <property type="component" value="Unassembled WGS sequence"/>
</dbReference>
<name>A0A3E1EZN9_9FLAO</name>
<evidence type="ECO:0000313" key="5">
    <source>
        <dbReference type="EMBL" id="RFC55030.1"/>
    </source>
</evidence>
<keyword evidence="6" id="KW-1185">Reference proteome</keyword>
<organism evidence="5 6">
    <name type="scientific">Brumimicrobium aurantiacum</name>
    <dbReference type="NCBI Taxonomy" id="1737063"/>
    <lineage>
        <taxon>Bacteria</taxon>
        <taxon>Pseudomonadati</taxon>
        <taxon>Bacteroidota</taxon>
        <taxon>Flavobacteriia</taxon>
        <taxon>Flavobacteriales</taxon>
        <taxon>Crocinitomicaceae</taxon>
        <taxon>Brumimicrobium</taxon>
    </lineage>
</organism>
<dbReference type="SMART" id="SM01359">
    <property type="entry name" value="A2M_N_2"/>
    <property type="match status" value="1"/>
</dbReference>
<dbReference type="Gene3D" id="2.60.40.1930">
    <property type="match status" value="1"/>
</dbReference>
<dbReference type="PANTHER" id="PTHR40094">
    <property type="entry name" value="ALPHA-2-MACROGLOBULIN HOMOLOG"/>
    <property type="match status" value="1"/>
</dbReference>
<dbReference type="InterPro" id="IPR041203">
    <property type="entry name" value="Bact_A2M_MG5"/>
</dbReference>
<dbReference type="Gene3D" id="1.50.10.20">
    <property type="match status" value="1"/>
</dbReference>
<dbReference type="EMBL" id="QURB01000002">
    <property type="protein sequence ID" value="RFC55030.1"/>
    <property type="molecule type" value="Genomic_DNA"/>
</dbReference>
<evidence type="ECO:0000256" key="2">
    <source>
        <dbReference type="ARBA" id="ARBA00022729"/>
    </source>
</evidence>
<dbReference type="InterPro" id="IPR001599">
    <property type="entry name" value="Macroglobln_a2"/>
</dbReference>
<feature type="domain" description="Alpha-2-macroglobulin bait region" evidence="3">
    <location>
        <begin position="990"/>
        <end position="1132"/>
    </location>
</feature>
<sequence length="1859" mass="209079">MFNQFSLFNRLIFITITLVFFGCSNENPEDFKVNPEFQKHISSYTSGVISTAGTVTIQLTNSVSDDFRKNEDKTDALLSISPTVEGKTIWKDQHTLEFIPTQKFESDATYWVEFKLGDLIDLPNELEVFKFPFSTIKQAINLEVDGLKSYADGSMDWYQLKGSAITADVMSIKTLNENTTFSVNGTSKKVKWTKKGNQHIYEFTLDSIRRKNENGTVEINWNTYLKGDKESQTVSHVIPAMGDFKITGTTVVQYPEQYVLVRFSDPLLSTQDLNGLVEIEGLNNVKTAISTNELRIYAGSRLEGLHTVIINSAIQNLKAYKFNKTERISVDFKAIKPAVRLVGKGTILPSTNNMMLPFEAVNLKAVDVRIIKIFENNVVQFFQTNDYDGDDELKRIGRVIRKKTIYLTKDKPLDLGKWNRFNLDLSKYIEVDQGAIYRVEIGFRKHHSVYPCQDGAAEDIQMDETDWDEKENPEAEKWEYISDWNHSNYNSGYFQGYDYRKREDPCSFSYFRNKSVVKNIFASDIGIVAKTGTNGEITIAVADIISTLPIQGASVKLYDYQQQKIADLTTSAEGIAVSKPLKNAPFFIIVEHDLKKGYLRLGNANSLPLSRFDIDGATVQEGIKGYIYGERGVWRPGDTLFLNFILEDKDNVIPEDHPVIFELFNARGQLVNREIRSSSLNGFYNFTTPTNADAPTGNWSAKVEVGGATFQKTIKVETIKPNRLKINLDIKNKLLSAASPLVNADLSVKWLHGAPAKNLKTDISVKMLSTATHFKGFKKYQFDDPSKTFYGSEEKFLERKLNDAGKLAINKRLEVHDQAPGMMKAVFKTRAFERGGDFSTDQIAVNYAPYEHFVGIKSPELDKYGALQTDSTYQFPIISLDKNGVRQGNRRIEVEVYRIEWSWWWQSGSNNIASYINRSSVTPVSREFITTNSKGEGTTATKINKHSWGRYLIKVKDVQSGHSTGIMSYFDWPSWMSRSGRAAPDGANMLSFSSDKEEYETGEKAKISFPSSENGRALISIEDGKKVIDAFWIETIDSETSFNLPITPDLAPNCYVHITFLQPHKQTQNDAPIRMYGVIPIMVKDPLTILEPQIKMPDELAPESSFNIQVSEKNSREMTYTIAVVDEGLLDLTRFKTPNPWNHFYAREALGVKTWDLYDHVIGAYGAKVENLLTIGGDQNINPGDDSPIRFKPMVRFIGPFKLGKAGTANHKIHVPNYIGSVRTMVIAGQDGAYGSTEKTTPVKKPLMILATLPRVLGPKEKVALPINVFAMDKKVKNVKLQVKTNDKLKVIGSTTKNITFDEIGDQVAYFDLEVGTLVGAAKVEVIATSGSEKSTYTIDLEVRQPNLPVSIFNEGTIDGKTTWTNTIELPGMHNSNSAKLELSSIPPINLEKRLGYLTRYPHGCLEQKTSGAFPQLYLENLIDLDADMKERIQNNVTSVINKIQRHQLNDGGFAYWLGNGNSNDWGSTYAGHFFLEAEKKGYTLPYAMKEKWINFQKEKARNWSPRNVNNYRNADLPQAYRLYTLALAGQPVLSAMNKLRNQNDLSIQAAWRLAAAYQIIGKTEVANDIVKNKTTEVKPYTELSYTYGSHHRDLAMIIETLTLMGQKSKAAPLVRELSSTLSEDRWMSTQTTAYSLMSIALFTEQNKPKGGIKASFVYKGKTINVSSQKAIELIDLDVASTQNTVELSVNNKNESHLFARIIATGIPLAGQEESHASDLGLKVVYRNAANEKIELSDIAQGTDFSVEVTVSNPGIRGDYQGLALSQIFPSGWEIHNRRMDLDYSGNESNAFNYQDIRDDRVYTYFDLRKNKSKSFKINLHAAYVGEYYMPATHVEAMYDATISALVKGKRIKVVSPGQ</sequence>
<dbReference type="PANTHER" id="PTHR40094:SF1">
    <property type="entry name" value="UBIQUITIN DOMAIN-CONTAINING PROTEIN"/>
    <property type="match status" value="1"/>
</dbReference>
<dbReference type="SUPFAM" id="SSF48239">
    <property type="entry name" value="Terpenoid cyclases/Protein prenyltransferases"/>
    <property type="match status" value="1"/>
</dbReference>
<dbReference type="GO" id="GO:0004866">
    <property type="term" value="F:endopeptidase inhibitor activity"/>
    <property type="evidence" value="ECO:0007669"/>
    <property type="project" value="InterPro"/>
</dbReference>
<protein>
    <recommendedName>
        <fullName evidence="7">Alpha-2-macroglobulin</fullName>
    </recommendedName>
</protein>
<evidence type="ECO:0000313" key="6">
    <source>
        <dbReference type="Proteomes" id="UP000257127"/>
    </source>
</evidence>
<dbReference type="Pfam" id="PF11974">
    <property type="entry name" value="bMG3"/>
    <property type="match status" value="1"/>
</dbReference>
<proteinExistence type="inferred from homology"/>
<dbReference type="InterPro" id="IPR041462">
    <property type="entry name" value="Bact_A2M_MG6"/>
</dbReference>
<reference evidence="5 6" key="1">
    <citation type="submission" date="2018-08" db="EMBL/GenBank/DDBJ databases">
        <title>The draft genome squence of Brumimicrobium sp. N62.</title>
        <authorList>
            <person name="Du Z.-J."/>
            <person name="Luo H.-R."/>
        </authorList>
    </citation>
    <scope>NUCLEOTIDE SEQUENCE [LARGE SCALE GENOMIC DNA]</scope>
    <source>
        <strain evidence="5 6">N62</strain>
    </source>
</reference>
<dbReference type="SMART" id="SM01419">
    <property type="entry name" value="Thiol-ester_cl"/>
    <property type="match status" value="1"/>
</dbReference>
<comment type="caution">
    <text evidence="5">The sequence shown here is derived from an EMBL/GenBank/DDBJ whole genome shotgun (WGS) entry which is preliminary data.</text>
</comment>
<evidence type="ECO:0008006" key="7">
    <source>
        <dbReference type="Google" id="ProtNLM"/>
    </source>
</evidence>
<dbReference type="Pfam" id="PF00207">
    <property type="entry name" value="A2M"/>
    <property type="match status" value="1"/>
</dbReference>
<dbReference type="CDD" id="cd02891">
    <property type="entry name" value="A2M_like"/>
    <property type="match status" value="1"/>
</dbReference>
<evidence type="ECO:0000256" key="1">
    <source>
        <dbReference type="ARBA" id="ARBA00010556"/>
    </source>
</evidence>
<dbReference type="Pfam" id="PF01835">
    <property type="entry name" value="MG2"/>
    <property type="match status" value="1"/>
</dbReference>
<comment type="similarity">
    <text evidence="1">Belongs to the protease inhibitor I39 (alpha-2-macroglobulin) family. Bacterial alpha-2-macroglobulin subfamily.</text>
</comment>
<dbReference type="Pfam" id="PF17972">
    <property type="entry name" value="bMG5"/>
    <property type="match status" value="1"/>
</dbReference>
<dbReference type="InterPro" id="IPR002890">
    <property type="entry name" value="MG2"/>
</dbReference>
<dbReference type="InterPro" id="IPR008930">
    <property type="entry name" value="Terpenoid_cyclase/PrenylTrfase"/>
</dbReference>
<accession>A0A3E1EZN9</accession>
<dbReference type="Pfam" id="PF07703">
    <property type="entry name" value="A2M_BRD"/>
    <property type="match status" value="1"/>
</dbReference>
<dbReference type="RefSeq" id="WP_116880009.1">
    <property type="nucleotide sequence ID" value="NZ_QURB01000002.1"/>
</dbReference>
<evidence type="ECO:0000259" key="3">
    <source>
        <dbReference type="SMART" id="SM01359"/>
    </source>
</evidence>
<dbReference type="InterPro" id="IPR047565">
    <property type="entry name" value="Alpha-macroglob_thiol-ester_cl"/>
</dbReference>